<evidence type="ECO:0000256" key="6">
    <source>
        <dbReference type="SAM" id="Phobius"/>
    </source>
</evidence>
<feature type="transmembrane region" description="Helical" evidence="6">
    <location>
        <begin position="121"/>
        <end position="146"/>
    </location>
</feature>
<gene>
    <name evidence="7" type="ORF">JOC73_000531</name>
</gene>
<comment type="caution">
    <text evidence="7">The sequence shown here is derived from an EMBL/GenBank/DDBJ whole genome shotgun (WGS) entry which is preliminary data.</text>
</comment>
<keyword evidence="2" id="KW-0808">Transferase</keyword>
<keyword evidence="8" id="KW-1185">Reference proteome</keyword>
<dbReference type="Proteomes" id="UP001314796">
    <property type="component" value="Unassembled WGS sequence"/>
</dbReference>
<proteinExistence type="predicted"/>
<dbReference type="InterPro" id="IPR000715">
    <property type="entry name" value="Glycosyl_transferase_4"/>
</dbReference>
<keyword evidence="3 6" id="KW-0812">Transmembrane</keyword>
<evidence type="ECO:0000313" key="8">
    <source>
        <dbReference type="Proteomes" id="UP001314796"/>
    </source>
</evidence>
<keyword evidence="4 6" id="KW-1133">Transmembrane helix</keyword>
<dbReference type="EMBL" id="JAFBEE010000002">
    <property type="protein sequence ID" value="MBM7614022.1"/>
    <property type="molecule type" value="Genomic_DNA"/>
</dbReference>
<evidence type="ECO:0000256" key="4">
    <source>
        <dbReference type="ARBA" id="ARBA00022989"/>
    </source>
</evidence>
<evidence type="ECO:0000256" key="1">
    <source>
        <dbReference type="ARBA" id="ARBA00004141"/>
    </source>
</evidence>
<evidence type="ECO:0000256" key="5">
    <source>
        <dbReference type="ARBA" id="ARBA00023136"/>
    </source>
</evidence>
<evidence type="ECO:0000256" key="2">
    <source>
        <dbReference type="ARBA" id="ARBA00022679"/>
    </source>
</evidence>
<feature type="transmembrane region" description="Helical" evidence="6">
    <location>
        <begin position="167"/>
        <end position="196"/>
    </location>
</feature>
<feature type="transmembrane region" description="Helical" evidence="6">
    <location>
        <begin position="68"/>
        <end position="85"/>
    </location>
</feature>
<accession>A0ABS2NM89</accession>
<sequence length="269" mass="29079">MILLLLISSLVVSSISLPFVRGMLLEGKIKKENFKGDLIPVGMGMTLIPVLIIHFVVLTYFYPHQMGVLLIYFGGIMTMAFVGMVDDLMGNRDTLGFKGHIGSLLKGKLTTGGFKAVMGGMIALLISFLISSNVLQLIANFLVIGLMTNLLNLMDLRPGRAIKSFGVIALVFLFVGLTRESIEILAIVAGYSIAYFPQDLKSRAMMGDVGSNTLGITLGIAVALSFTTTYKVIILIGLIAVHIVAEKYSITKIIGGNRVLSYLDELGRN</sequence>
<protein>
    <submittedName>
        <fullName evidence="7">UDP-N-acetylmuramyl pentapeptide phosphotransferase/UDP-N-acetylglucosamine-1-phosphate transferase</fullName>
    </submittedName>
</protein>
<name>A0ABS2NM89_9FIRM</name>
<organism evidence="7 8">
    <name type="scientific">Alkaliphilus hydrothermalis</name>
    <dbReference type="NCBI Taxonomy" id="1482730"/>
    <lineage>
        <taxon>Bacteria</taxon>
        <taxon>Bacillati</taxon>
        <taxon>Bacillota</taxon>
        <taxon>Clostridia</taxon>
        <taxon>Peptostreptococcales</taxon>
        <taxon>Natronincolaceae</taxon>
        <taxon>Alkaliphilus</taxon>
    </lineage>
</organism>
<keyword evidence="5 6" id="KW-0472">Membrane</keyword>
<evidence type="ECO:0000256" key="3">
    <source>
        <dbReference type="ARBA" id="ARBA00022692"/>
    </source>
</evidence>
<evidence type="ECO:0000313" key="7">
    <source>
        <dbReference type="EMBL" id="MBM7614022.1"/>
    </source>
</evidence>
<dbReference type="RefSeq" id="WP_204400299.1">
    <property type="nucleotide sequence ID" value="NZ_JAFBEE010000002.1"/>
</dbReference>
<feature type="transmembrane region" description="Helical" evidence="6">
    <location>
        <begin position="38"/>
        <end position="61"/>
    </location>
</feature>
<reference evidence="7 8" key="1">
    <citation type="submission" date="2021-01" db="EMBL/GenBank/DDBJ databases">
        <title>Genomic Encyclopedia of Type Strains, Phase IV (KMG-IV): sequencing the most valuable type-strain genomes for metagenomic binning, comparative biology and taxonomic classification.</title>
        <authorList>
            <person name="Goeker M."/>
        </authorList>
    </citation>
    <scope>NUCLEOTIDE SEQUENCE [LARGE SCALE GENOMIC DNA]</scope>
    <source>
        <strain evidence="7 8">DSM 25890</strain>
    </source>
</reference>
<comment type="subcellular location">
    <subcellularLocation>
        <location evidence="1">Membrane</location>
        <topology evidence="1">Multi-pass membrane protein</topology>
    </subcellularLocation>
</comment>
<feature type="transmembrane region" description="Helical" evidence="6">
    <location>
        <begin position="216"/>
        <end position="245"/>
    </location>
</feature>
<dbReference type="Pfam" id="PF00953">
    <property type="entry name" value="Glycos_transf_4"/>
    <property type="match status" value="1"/>
</dbReference>